<dbReference type="Proteomes" id="UP000254220">
    <property type="component" value="Unassembled WGS sequence"/>
</dbReference>
<organism evidence="1 2">
    <name type="scientific">Salmonella enterica subsp. indica</name>
    <dbReference type="NCBI Taxonomy" id="59207"/>
    <lineage>
        <taxon>Bacteria</taxon>
        <taxon>Pseudomonadati</taxon>
        <taxon>Pseudomonadota</taxon>
        <taxon>Gammaproteobacteria</taxon>
        <taxon>Enterobacterales</taxon>
        <taxon>Enterobacteriaceae</taxon>
        <taxon>Salmonella</taxon>
    </lineage>
</organism>
<sequence length="95" mass="10020">MNPAARDFRYACGVKYNSVPVSLTGGNDTLSIPLTPPDSGWQATYIEATFSDGYVATTQVYITPDHKYPETAPPSAGAACQTLPGRGLIPTAAKQ</sequence>
<gene>
    <name evidence="1" type="ORF">NCTC12420_05114</name>
</gene>
<dbReference type="EMBL" id="UGYB01000004">
    <property type="protein sequence ID" value="SUI47278.1"/>
    <property type="molecule type" value="Genomic_DNA"/>
</dbReference>
<reference evidence="1 2" key="1">
    <citation type="submission" date="2018-06" db="EMBL/GenBank/DDBJ databases">
        <authorList>
            <consortium name="Pathogen Informatics"/>
            <person name="Doyle S."/>
        </authorList>
    </citation>
    <scope>NUCLEOTIDE SEQUENCE [LARGE SCALE GENOMIC DNA]</scope>
    <source>
        <strain evidence="1 2">NCTC12420</strain>
    </source>
</reference>
<dbReference type="AlphaFoldDB" id="A0A379YN90"/>
<accession>A0A379YN90</accession>
<evidence type="ECO:0000313" key="2">
    <source>
        <dbReference type="Proteomes" id="UP000254220"/>
    </source>
</evidence>
<proteinExistence type="predicted"/>
<protein>
    <submittedName>
        <fullName evidence="1">PhoPQ-regulated protein</fullName>
    </submittedName>
</protein>
<name>A0A379YN90_SALER</name>
<evidence type="ECO:0000313" key="1">
    <source>
        <dbReference type="EMBL" id="SUI47278.1"/>
    </source>
</evidence>